<dbReference type="AlphaFoldDB" id="A0A1Q9BZK3"/>
<dbReference type="Proteomes" id="UP000186817">
    <property type="component" value="Unassembled WGS sequence"/>
</dbReference>
<proteinExistence type="inferred from homology"/>
<evidence type="ECO:0000256" key="7">
    <source>
        <dbReference type="SAM" id="SignalP"/>
    </source>
</evidence>
<dbReference type="Pfam" id="PF03572">
    <property type="entry name" value="Peptidase_S41"/>
    <property type="match status" value="1"/>
</dbReference>
<dbReference type="InterPro" id="IPR029045">
    <property type="entry name" value="ClpP/crotonase-like_dom_sf"/>
</dbReference>
<keyword evidence="4" id="KW-0645">Protease</keyword>
<dbReference type="GO" id="GO:0006508">
    <property type="term" value="P:proteolysis"/>
    <property type="evidence" value="ECO:0007669"/>
    <property type="project" value="UniProtKB-KW"/>
</dbReference>
<feature type="signal peptide" evidence="7">
    <location>
        <begin position="1"/>
        <end position="24"/>
    </location>
</feature>
<evidence type="ECO:0000259" key="8">
    <source>
        <dbReference type="Pfam" id="PF03572"/>
    </source>
</evidence>
<evidence type="ECO:0000313" key="10">
    <source>
        <dbReference type="Proteomes" id="UP000186817"/>
    </source>
</evidence>
<evidence type="ECO:0000313" key="9">
    <source>
        <dbReference type="EMBL" id="OLP76108.1"/>
    </source>
</evidence>
<keyword evidence="10" id="KW-1185">Reference proteome</keyword>
<dbReference type="Gene3D" id="2.120.10.60">
    <property type="entry name" value="Tricorn protease N-terminal domain"/>
    <property type="match status" value="1"/>
</dbReference>
<comment type="subcellular location">
    <subcellularLocation>
        <location evidence="1">Cytoplasm</location>
    </subcellularLocation>
</comment>
<evidence type="ECO:0000256" key="1">
    <source>
        <dbReference type="ARBA" id="ARBA00004496"/>
    </source>
</evidence>
<dbReference type="GO" id="GO:0005737">
    <property type="term" value="C:cytoplasm"/>
    <property type="evidence" value="ECO:0007669"/>
    <property type="project" value="UniProtKB-SubCell"/>
</dbReference>
<evidence type="ECO:0000256" key="2">
    <source>
        <dbReference type="ARBA" id="ARBA00008524"/>
    </source>
</evidence>
<dbReference type="InterPro" id="IPR012393">
    <property type="entry name" value="Tricorn_protease"/>
</dbReference>
<evidence type="ECO:0000256" key="5">
    <source>
        <dbReference type="ARBA" id="ARBA00022801"/>
    </source>
</evidence>
<dbReference type="Gene3D" id="3.30.750.44">
    <property type="match status" value="1"/>
</dbReference>
<dbReference type="Gene3D" id="3.90.226.10">
    <property type="entry name" value="2-enoyl-CoA Hydratase, Chain A, domain 1"/>
    <property type="match status" value="1"/>
</dbReference>
<dbReference type="Pfam" id="PF07676">
    <property type="entry name" value="PD40"/>
    <property type="match status" value="1"/>
</dbReference>
<dbReference type="OrthoDB" id="448534at2759"/>
<sequence>MLKRKTAQLAIAALLSVCGSVARAEEHPEALWLRYPAISPDGGRIAFSYAGQIWTVAALGGKASPLTGSPWHATHPVWSPDGQSIAFAADRHGQDDVFIAPAGGGAIARLTYHSANDRPMSFTPDGKEVVFSSARLGDPKADATNAVYGLSGLYQRPYAVSAMGGRPRQLLPTTALNLTYGPDGRILYEDDPSIVENTWRKHHVSDASHDIWLYDPNTNHHEEITGYRGEDRDPIWSADGSQVYWLSERGGNFNVWRKGLDQSEPEQVTFHERWPVRFLSSASDGTLAYAWNGALWRLDPDAAEPVRITVTISQGSLYDTTSIRDVTGEVTQMAIAPGGREIAFVARGEIFATGWDSKVTRRITDTVAQERDPAFSADGRRLVYASEGSGSWDIYETSMNDGDEVDRFSAPVALNERALVKDDADLFAPAYDPEGKRIAYLRNRTELRVQDLQTGTSLIAQAGDRTYSYNDGDLALEWSPDGQARDGHVVTRYPLARWTKPSILLQNAGSYSDGSVFPMLYKKKGVGKIVGDRTPGTGTAVSDVPQLQAGLRYRVPELGFQLNDGTWFENSEIEPDILIHNDPNLVAEGRDPQLEAAVKAMLEQLK</sequence>
<dbReference type="SUPFAM" id="SSF82171">
    <property type="entry name" value="DPP6 N-terminal domain-like"/>
    <property type="match status" value="1"/>
</dbReference>
<dbReference type="Pfam" id="PF26549">
    <property type="entry name" value="Tricorn_N"/>
    <property type="match status" value="1"/>
</dbReference>
<comment type="similarity">
    <text evidence="2">Belongs to the peptidase S41B family.</text>
</comment>
<dbReference type="CDD" id="cd07562">
    <property type="entry name" value="Peptidase_S41_TRI"/>
    <property type="match status" value="1"/>
</dbReference>
<dbReference type="SUPFAM" id="SSF69304">
    <property type="entry name" value="Tricorn protease N-terminal domain"/>
    <property type="match status" value="1"/>
</dbReference>
<evidence type="ECO:0000256" key="3">
    <source>
        <dbReference type="ARBA" id="ARBA00022490"/>
    </source>
</evidence>
<dbReference type="InterPro" id="IPR011659">
    <property type="entry name" value="WD40"/>
</dbReference>
<keyword evidence="5" id="KW-0378">Hydrolase</keyword>
<feature type="chain" id="PRO_5010167018" evidence="7">
    <location>
        <begin position="25"/>
        <end position="606"/>
    </location>
</feature>
<keyword evidence="3" id="KW-0963">Cytoplasm</keyword>
<name>A0A1Q9BZK3_SYMMI</name>
<evidence type="ECO:0000256" key="4">
    <source>
        <dbReference type="ARBA" id="ARBA00022670"/>
    </source>
</evidence>
<dbReference type="InterPro" id="IPR011042">
    <property type="entry name" value="6-blade_b-propeller_TolB-like"/>
</dbReference>
<feature type="domain" description="Tail specific protease" evidence="8">
    <location>
        <begin position="485"/>
        <end position="578"/>
    </location>
</feature>
<gene>
    <name evidence="9" type="primary">tolB</name>
    <name evidence="9" type="ORF">AK812_SmicGene44002</name>
</gene>
<dbReference type="PANTHER" id="PTHR43253:SF1">
    <property type="entry name" value="TRICORN PROTEASE HOMOLOG 2-RELATED"/>
    <property type="match status" value="1"/>
</dbReference>
<keyword evidence="7" id="KW-0732">Signal</keyword>
<reference evidence="9 10" key="1">
    <citation type="submission" date="2016-02" db="EMBL/GenBank/DDBJ databases">
        <title>Genome analysis of coral dinoflagellate symbionts highlights evolutionary adaptations to a symbiotic lifestyle.</title>
        <authorList>
            <person name="Aranda M."/>
            <person name="Li Y."/>
            <person name="Liew Y.J."/>
            <person name="Baumgarten S."/>
            <person name="Simakov O."/>
            <person name="Wilson M."/>
            <person name="Piel J."/>
            <person name="Ashoor H."/>
            <person name="Bougouffa S."/>
            <person name="Bajic V.B."/>
            <person name="Ryu T."/>
            <person name="Ravasi T."/>
            <person name="Bayer T."/>
            <person name="Micklem G."/>
            <person name="Kim H."/>
            <person name="Bhak J."/>
            <person name="Lajeunesse T.C."/>
            <person name="Voolstra C.R."/>
        </authorList>
    </citation>
    <scope>NUCLEOTIDE SEQUENCE [LARGE SCALE GENOMIC DNA]</scope>
    <source>
        <strain evidence="9 10">CCMP2467</strain>
    </source>
</reference>
<evidence type="ECO:0000256" key="6">
    <source>
        <dbReference type="ARBA" id="ARBA00022825"/>
    </source>
</evidence>
<dbReference type="EMBL" id="LSRX01002138">
    <property type="protein sequence ID" value="OLP76108.1"/>
    <property type="molecule type" value="Genomic_DNA"/>
</dbReference>
<keyword evidence="6" id="KW-0720">Serine protease</keyword>
<accession>A0A1Q9BZK3</accession>
<dbReference type="GO" id="GO:0008236">
    <property type="term" value="F:serine-type peptidase activity"/>
    <property type="evidence" value="ECO:0007669"/>
    <property type="project" value="UniProtKB-KW"/>
</dbReference>
<organism evidence="9 10">
    <name type="scientific">Symbiodinium microadriaticum</name>
    <name type="common">Dinoflagellate</name>
    <name type="synonym">Zooxanthella microadriatica</name>
    <dbReference type="NCBI Taxonomy" id="2951"/>
    <lineage>
        <taxon>Eukaryota</taxon>
        <taxon>Sar</taxon>
        <taxon>Alveolata</taxon>
        <taxon>Dinophyceae</taxon>
        <taxon>Suessiales</taxon>
        <taxon>Symbiodiniaceae</taxon>
        <taxon>Symbiodinium</taxon>
    </lineage>
</organism>
<comment type="caution">
    <text evidence="9">The sequence shown here is derived from an EMBL/GenBank/DDBJ whole genome shotgun (WGS) entry which is preliminary data.</text>
</comment>
<dbReference type="PANTHER" id="PTHR43253">
    <property type="entry name" value="TRICORN PROTEASE HOMOLOG 2-RELATED"/>
    <property type="match status" value="1"/>
</dbReference>
<protein>
    <submittedName>
        <fullName evidence="9">Protein TolB</fullName>
    </submittedName>
</protein>
<dbReference type="SUPFAM" id="SSF52096">
    <property type="entry name" value="ClpP/crotonase"/>
    <property type="match status" value="1"/>
</dbReference>
<dbReference type="Gene3D" id="2.120.10.30">
    <property type="entry name" value="TolB, C-terminal domain"/>
    <property type="match status" value="2"/>
</dbReference>
<dbReference type="InterPro" id="IPR005151">
    <property type="entry name" value="Tail-specific_protease"/>
</dbReference>